<reference evidence="4" key="1">
    <citation type="journal article" date="2014" name="Int. J. Syst. Evol. Microbiol.">
        <title>Complete genome sequence of Corynebacterium casei LMG S-19264T (=DSM 44701T), isolated from a smear-ripened cheese.</title>
        <authorList>
            <consortium name="US DOE Joint Genome Institute (JGI-PGF)"/>
            <person name="Walter F."/>
            <person name="Albersmeier A."/>
            <person name="Kalinowski J."/>
            <person name="Ruckert C."/>
        </authorList>
    </citation>
    <scope>NUCLEOTIDE SEQUENCE</scope>
    <source>
        <strain evidence="4">JCM 12862</strain>
    </source>
</reference>
<evidence type="ECO:0000259" key="2">
    <source>
        <dbReference type="Pfam" id="PF11738"/>
    </source>
</evidence>
<dbReference type="Gene3D" id="3.90.640.20">
    <property type="entry name" value="Heat-shock cognate protein, ATPase"/>
    <property type="match status" value="1"/>
</dbReference>
<accession>A0A8J3BRH4</accession>
<keyword evidence="1" id="KW-0732">Signal</keyword>
<dbReference type="Proteomes" id="UP000612329">
    <property type="component" value="Unassembled WGS sequence"/>
</dbReference>
<comment type="caution">
    <text evidence="4">The sequence shown here is derived from an EMBL/GenBank/DDBJ whole genome shotgun (WGS) entry which is preliminary data.</text>
</comment>
<evidence type="ECO:0008006" key="6">
    <source>
        <dbReference type="Google" id="ProtNLM"/>
    </source>
</evidence>
<dbReference type="PROSITE" id="PS51257">
    <property type="entry name" value="PROKAR_LIPOPROTEIN"/>
    <property type="match status" value="1"/>
</dbReference>
<feature type="domain" description="DUF3298" evidence="2">
    <location>
        <begin position="158"/>
        <end position="228"/>
    </location>
</feature>
<dbReference type="RefSeq" id="WP_188654106.1">
    <property type="nucleotide sequence ID" value="NZ_BMNR01000006.1"/>
</dbReference>
<keyword evidence="5" id="KW-1185">Reference proteome</keyword>
<organism evidence="4 5">
    <name type="scientific">Yeosuana aromativorans</name>
    <dbReference type="NCBI Taxonomy" id="288019"/>
    <lineage>
        <taxon>Bacteria</taxon>
        <taxon>Pseudomonadati</taxon>
        <taxon>Bacteroidota</taxon>
        <taxon>Flavobacteriia</taxon>
        <taxon>Flavobacteriales</taxon>
        <taxon>Flavobacteriaceae</taxon>
        <taxon>Yeosuana</taxon>
    </lineage>
</organism>
<proteinExistence type="predicted"/>
<evidence type="ECO:0000256" key="1">
    <source>
        <dbReference type="SAM" id="SignalP"/>
    </source>
</evidence>
<reference evidence="4" key="2">
    <citation type="submission" date="2020-09" db="EMBL/GenBank/DDBJ databases">
        <authorList>
            <person name="Sun Q."/>
            <person name="Ohkuma M."/>
        </authorList>
    </citation>
    <scope>NUCLEOTIDE SEQUENCE</scope>
    <source>
        <strain evidence="4">JCM 12862</strain>
    </source>
</reference>
<dbReference type="AlphaFoldDB" id="A0A8J3BRH4"/>
<protein>
    <recommendedName>
        <fullName evidence="6">DUF3298/DUF4163 domain-containing protein</fullName>
    </recommendedName>
</protein>
<feature type="chain" id="PRO_5035152035" description="DUF3298/DUF4163 domain-containing protein" evidence="1">
    <location>
        <begin position="21"/>
        <end position="240"/>
    </location>
</feature>
<dbReference type="Gene3D" id="3.30.565.40">
    <property type="entry name" value="Fervidobacterium nodosum Rt17-B1 like"/>
    <property type="match status" value="1"/>
</dbReference>
<name>A0A8J3BRH4_9FLAO</name>
<evidence type="ECO:0000313" key="5">
    <source>
        <dbReference type="Proteomes" id="UP000612329"/>
    </source>
</evidence>
<evidence type="ECO:0000313" key="4">
    <source>
        <dbReference type="EMBL" id="GGK31420.1"/>
    </source>
</evidence>
<dbReference type="InterPro" id="IPR021729">
    <property type="entry name" value="DUF3298"/>
</dbReference>
<dbReference type="Pfam" id="PF13739">
    <property type="entry name" value="PdaC"/>
    <property type="match status" value="1"/>
</dbReference>
<feature type="domain" description="Deacetylase PdaC" evidence="3">
    <location>
        <begin position="39"/>
        <end position="139"/>
    </location>
</feature>
<feature type="signal peptide" evidence="1">
    <location>
        <begin position="1"/>
        <end position="20"/>
    </location>
</feature>
<gene>
    <name evidence="4" type="ORF">GCM10007962_27290</name>
</gene>
<dbReference type="EMBL" id="BMNR01000006">
    <property type="protein sequence ID" value="GGK31420.1"/>
    <property type="molecule type" value="Genomic_DNA"/>
</dbReference>
<dbReference type="Pfam" id="PF11738">
    <property type="entry name" value="DUF3298"/>
    <property type="match status" value="1"/>
</dbReference>
<evidence type="ECO:0000259" key="3">
    <source>
        <dbReference type="Pfam" id="PF13739"/>
    </source>
</evidence>
<dbReference type="InterPro" id="IPR037126">
    <property type="entry name" value="PdaC/RsiV-like_sf"/>
</dbReference>
<sequence>MYLKRCIYILCCCLSFIACKEEPLITFKEVNFSDGDSPMVEVNIPMAEGNKTIANAINSSIEKSVIADLQIGEVDTVSFHSIKESINGFNKEFEAFQHDFPDSAYPWEAQIDGDIMYQSENIISIALTSYMNTGGAHGNLTITFFNFNAQTGKIISNSDLFNDKDAFYKLAKAYFQKQVDYKKILFDPEKFVLPSNIGYSEKGITLLYNTYEIAPYSTGVIEFTIPYDEVNSLLVFDGVQ</sequence>
<dbReference type="InterPro" id="IPR025303">
    <property type="entry name" value="PdaC"/>
</dbReference>